<dbReference type="Pfam" id="PF09335">
    <property type="entry name" value="VTT_dom"/>
    <property type="match status" value="1"/>
</dbReference>
<accession>A0A1G6J3D4</accession>
<protein>
    <submittedName>
        <fullName evidence="2">Membrane protein DedA, SNARE-associated domain</fullName>
    </submittedName>
</protein>
<keyword evidence="3" id="KW-1185">Reference proteome</keyword>
<dbReference type="AlphaFoldDB" id="A0A1G6J3D4"/>
<proteinExistence type="predicted"/>
<dbReference type="InterPro" id="IPR032816">
    <property type="entry name" value="VTT_dom"/>
</dbReference>
<dbReference type="Proteomes" id="UP000199467">
    <property type="component" value="Unassembled WGS sequence"/>
</dbReference>
<dbReference type="PANTHER" id="PTHR42709">
    <property type="entry name" value="ALKALINE PHOSPHATASE LIKE PROTEIN"/>
    <property type="match status" value="1"/>
</dbReference>
<sequence length="184" mass="21071">MLQDLIRQFGYPALVLGTFLEGEVSLLLAAYMAVRNVLEIEWVALCAFLGTFASDQLWYYLGRRHGRALLERKPRWQPLGERASALIKRYPDLWVLCFRFLYGLRTVMPLTIGLSGYSWRRYLLLDAIGAGVWAGGISLLAYSLGNAMGGLLEELRNYQVILLAAVVLLLSLAWLYRWRQRRRG</sequence>
<dbReference type="GO" id="GO:0005886">
    <property type="term" value="C:plasma membrane"/>
    <property type="evidence" value="ECO:0007669"/>
    <property type="project" value="TreeGrafter"/>
</dbReference>
<evidence type="ECO:0000259" key="1">
    <source>
        <dbReference type="Pfam" id="PF09335"/>
    </source>
</evidence>
<dbReference type="InterPro" id="IPR051311">
    <property type="entry name" value="DedA_domain"/>
</dbReference>
<dbReference type="GeneID" id="83639539"/>
<reference evidence="3" key="1">
    <citation type="submission" date="2016-10" db="EMBL/GenBank/DDBJ databases">
        <authorList>
            <person name="Varghese N."/>
            <person name="Submissions S."/>
        </authorList>
    </citation>
    <scope>NUCLEOTIDE SEQUENCE [LARGE SCALE GENOMIC DNA]</scope>
    <source>
        <strain evidence="3">DSM 26382</strain>
    </source>
</reference>
<name>A0A1G6J3D4_9GAMM</name>
<dbReference type="EMBL" id="FMZQ01000001">
    <property type="protein sequence ID" value="SDC13157.1"/>
    <property type="molecule type" value="Genomic_DNA"/>
</dbReference>
<organism evidence="2 3">
    <name type="scientific">Ectopseudomonas chengduensis</name>
    <dbReference type="NCBI Taxonomy" id="489632"/>
    <lineage>
        <taxon>Bacteria</taxon>
        <taxon>Pseudomonadati</taxon>
        <taxon>Pseudomonadota</taxon>
        <taxon>Gammaproteobacteria</taxon>
        <taxon>Pseudomonadales</taxon>
        <taxon>Pseudomonadaceae</taxon>
        <taxon>Ectopseudomonas</taxon>
    </lineage>
</organism>
<evidence type="ECO:0000313" key="2">
    <source>
        <dbReference type="EMBL" id="SDC13157.1"/>
    </source>
</evidence>
<dbReference type="PANTHER" id="PTHR42709:SF2">
    <property type="entry name" value="INNER MEMBRANE PROTEIN YOHD"/>
    <property type="match status" value="1"/>
</dbReference>
<evidence type="ECO:0000313" key="3">
    <source>
        <dbReference type="Proteomes" id="UP000199467"/>
    </source>
</evidence>
<feature type="domain" description="VTT" evidence="1">
    <location>
        <begin position="28"/>
        <end position="140"/>
    </location>
</feature>
<dbReference type="RefSeq" id="WP_003458614.1">
    <property type="nucleotide sequence ID" value="NZ_FMZQ01000001.1"/>
</dbReference>
<gene>
    <name evidence="2" type="ORF">SAMN05216576_101528</name>
</gene>